<organism evidence="2 3">
    <name type="scientific">Symbiodinium microadriaticum</name>
    <name type="common">Dinoflagellate</name>
    <name type="synonym">Zooxanthella microadriatica</name>
    <dbReference type="NCBI Taxonomy" id="2951"/>
    <lineage>
        <taxon>Eukaryota</taxon>
        <taxon>Sar</taxon>
        <taxon>Alveolata</taxon>
        <taxon>Dinophyceae</taxon>
        <taxon>Suessiales</taxon>
        <taxon>Symbiodiniaceae</taxon>
        <taxon>Symbiodinium</taxon>
    </lineage>
</organism>
<dbReference type="Proteomes" id="UP000186817">
    <property type="component" value="Unassembled WGS sequence"/>
</dbReference>
<proteinExistence type="predicted"/>
<keyword evidence="3" id="KW-1185">Reference proteome</keyword>
<reference evidence="2 3" key="1">
    <citation type="submission" date="2016-02" db="EMBL/GenBank/DDBJ databases">
        <title>Genome analysis of coral dinoflagellate symbionts highlights evolutionary adaptations to a symbiotic lifestyle.</title>
        <authorList>
            <person name="Aranda M."/>
            <person name="Li Y."/>
            <person name="Liew Y.J."/>
            <person name="Baumgarten S."/>
            <person name="Simakov O."/>
            <person name="Wilson M."/>
            <person name="Piel J."/>
            <person name="Ashoor H."/>
            <person name="Bougouffa S."/>
            <person name="Bajic V.B."/>
            <person name="Ryu T."/>
            <person name="Ravasi T."/>
            <person name="Bayer T."/>
            <person name="Micklem G."/>
            <person name="Kim H."/>
            <person name="Bhak J."/>
            <person name="Lajeunesse T.C."/>
            <person name="Voolstra C.R."/>
        </authorList>
    </citation>
    <scope>NUCLEOTIDE SEQUENCE [LARGE SCALE GENOMIC DNA]</scope>
    <source>
        <strain evidence="2 3">CCMP2467</strain>
    </source>
</reference>
<feature type="compositionally biased region" description="Basic and acidic residues" evidence="1">
    <location>
        <begin position="1"/>
        <end position="13"/>
    </location>
</feature>
<dbReference type="AlphaFoldDB" id="A0A1Q9E659"/>
<sequence>MVKPFRGPEKHLNEQAQDTADFPGGQATAQAVLQGSEDAAAGNDQHQRGRDVADVADLGKWPTVFACSKIGLLVASKEVGLRVGTLPAIVTCPQRFQLIVLAPIKHMQSKSTLHLGCLSQLGAGAVDADESWAMARG</sequence>
<evidence type="ECO:0000256" key="1">
    <source>
        <dbReference type="SAM" id="MobiDB-lite"/>
    </source>
</evidence>
<name>A0A1Q9E659_SYMMI</name>
<dbReference type="EMBL" id="LSRX01000251">
    <property type="protein sequence ID" value="OLQ02902.1"/>
    <property type="molecule type" value="Genomic_DNA"/>
</dbReference>
<accession>A0A1Q9E659</accession>
<feature type="region of interest" description="Disordered" evidence="1">
    <location>
        <begin position="1"/>
        <end position="23"/>
    </location>
</feature>
<evidence type="ECO:0000313" key="3">
    <source>
        <dbReference type="Proteomes" id="UP000186817"/>
    </source>
</evidence>
<gene>
    <name evidence="2" type="ORF">AK812_SmicGene14197</name>
</gene>
<evidence type="ECO:0000313" key="2">
    <source>
        <dbReference type="EMBL" id="OLQ02902.1"/>
    </source>
</evidence>
<protein>
    <submittedName>
        <fullName evidence="2">Uncharacterized protein</fullName>
    </submittedName>
</protein>
<comment type="caution">
    <text evidence="2">The sequence shown here is derived from an EMBL/GenBank/DDBJ whole genome shotgun (WGS) entry which is preliminary data.</text>
</comment>